<proteinExistence type="predicted"/>
<sequence>MASRFQSNNIIKPPTLLKTCNSGWRIIEEHYVESDATLRKSKRKSKVEKGTSVFDEYFKLEITKRLWPPTNRSQRCKQMYNSLLVEARQWTLNILCMSPLNDLPNGKNSSSKFHLSNVKRLWIVKVPTP</sequence>
<gene>
    <name evidence="1" type="ORF">CHS0354_022660</name>
</gene>
<reference evidence="1" key="3">
    <citation type="submission" date="2023-05" db="EMBL/GenBank/DDBJ databases">
        <authorList>
            <person name="Smith C.H."/>
        </authorList>
    </citation>
    <scope>NUCLEOTIDE SEQUENCE</scope>
    <source>
        <strain evidence="1">CHS0354</strain>
        <tissue evidence="1">Mantle</tissue>
    </source>
</reference>
<evidence type="ECO:0000313" key="2">
    <source>
        <dbReference type="Proteomes" id="UP001195483"/>
    </source>
</evidence>
<dbReference type="AlphaFoldDB" id="A0AAE0TGZ3"/>
<comment type="caution">
    <text evidence="1">The sequence shown here is derived from an EMBL/GenBank/DDBJ whole genome shotgun (WGS) entry which is preliminary data.</text>
</comment>
<organism evidence="1 2">
    <name type="scientific">Potamilus streckersoni</name>
    <dbReference type="NCBI Taxonomy" id="2493646"/>
    <lineage>
        <taxon>Eukaryota</taxon>
        <taxon>Metazoa</taxon>
        <taxon>Spiralia</taxon>
        <taxon>Lophotrochozoa</taxon>
        <taxon>Mollusca</taxon>
        <taxon>Bivalvia</taxon>
        <taxon>Autobranchia</taxon>
        <taxon>Heteroconchia</taxon>
        <taxon>Palaeoheterodonta</taxon>
        <taxon>Unionida</taxon>
        <taxon>Unionoidea</taxon>
        <taxon>Unionidae</taxon>
        <taxon>Ambleminae</taxon>
        <taxon>Lampsilini</taxon>
        <taxon>Potamilus</taxon>
    </lineage>
</organism>
<keyword evidence="2" id="KW-1185">Reference proteome</keyword>
<protein>
    <submittedName>
        <fullName evidence="1">Uncharacterized protein</fullName>
    </submittedName>
</protein>
<reference evidence="1" key="1">
    <citation type="journal article" date="2021" name="Genome Biol. Evol.">
        <title>A High-Quality Reference Genome for a Parasitic Bivalve with Doubly Uniparental Inheritance (Bivalvia: Unionida).</title>
        <authorList>
            <person name="Smith C.H."/>
        </authorList>
    </citation>
    <scope>NUCLEOTIDE SEQUENCE</scope>
    <source>
        <strain evidence="1">CHS0354</strain>
    </source>
</reference>
<dbReference type="Proteomes" id="UP001195483">
    <property type="component" value="Unassembled WGS sequence"/>
</dbReference>
<dbReference type="EMBL" id="JAEAOA010001377">
    <property type="protein sequence ID" value="KAK3609798.1"/>
    <property type="molecule type" value="Genomic_DNA"/>
</dbReference>
<reference evidence="1" key="2">
    <citation type="journal article" date="2021" name="Genome Biol. Evol.">
        <title>Developing a high-quality reference genome for a parasitic bivalve with doubly uniparental inheritance (Bivalvia: Unionida).</title>
        <authorList>
            <person name="Smith C.H."/>
        </authorList>
    </citation>
    <scope>NUCLEOTIDE SEQUENCE</scope>
    <source>
        <strain evidence="1">CHS0354</strain>
        <tissue evidence="1">Mantle</tissue>
    </source>
</reference>
<evidence type="ECO:0000313" key="1">
    <source>
        <dbReference type="EMBL" id="KAK3609798.1"/>
    </source>
</evidence>
<name>A0AAE0TGZ3_9BIVA</name>
<feature type="non-terminal residue" evidence="1">
    <location>
        <position position="129"/>
    </location>
</feature>
<accession>A0AAE0TGZ3</accession>